<evidence type="ECO:0000256" key="8">
    <source>
        <dbReference type="SAM" id="MobiDB-lite"/>
    </source>
</evidence>
<dbReference type="InterPro" id="IPR025713">
    <property type="entry name" value="MotB-like_N_dom"/>
</dbReference>
<evidence type="ECO:0000256" key="3">
    <source>
        <dbReference type="ARBA" id="ARBA00022475"/>
    </source>
</evidence>
<organism evidence="11 12">
    <name type="scientific">Ornithinibacillus xuwenensis</name>
    <dbReference type="NCBI Taxonomy" id="3144668"/>
    <lineage>
        <taxon>Bacteria</taxon>
        <taxon>Bacillati</taxon>
        <taxon>Bacillota</taxon>
        <taxon>Bacilli</taxon>
        <taxon>Bacillales</taxon>
        <taxon>Bacillaceae</taxon>
        <taxon>Ornithinibacillus</taxon>
    </lineage>
</organism>
<dbReference type="EMBL" id="JBDIML010000006">
    <property type="protein sequence ID" value="MEN2768698.1"/>
    <property type="molecule type" value="Genomic_DNA"/>
</dbReference>
<dbReference type="PANTHER" id="PTHR30329">
    <property type="entry name" value="STATOR ELEMENT OF FLAGELLAR MOTOR COMPLEX"/>
    <property type="match status" value="1"/>
</dbReference>
<dbReference type="Pfam" id="PF13677">
    <property type="entry name" value="MotB_plug"/>
    <property type="match status" value="1"/>
</dbReference>
<dbReference type="Gene3D" id="3.30.1330.60">
    <property type="entry name" value="OmpA-like domain"/>
    <property type="match status" value="1"/>
</dbReference>
<evidence type="ECO:0000256" key="6">
    <source>
        <dbReference type="ARBA" id="ARBA00023136"/>
    </source>
</evidence>
<evidence type="ECO:0000313" key="12">
    <source>
        <dbReference type="Proteomes" id="UP001444625"/>
    </source>
</evidence>
<gene>
    <name evidence="11" type="primary">motB</name>
    <name evidence="11" type="ORF">ABC228_16055</name>
</gene>
<comment type="similarity">
    <text evidence="2">Belongs to the MotB family.</text>
</comment>
<dbReference type="CDD" id="cd07185">
    <property type="entry name" value="OmpA_C-like"/>
    <property type="match status" value="1"/>
</dbReference>
<dbReference type="Pfam" id="PF00691">
    <property type="entry name" value="OmpA"/>
    <property type="match status" value="1"/>
</dbReference>
<dbReference type="RefSeq" id="WP_345826192.1">
    <property type="nucleotide sequence ID" value="NZ_JBDIML010000006.1"/>
</dbReference>
<feature type="compositionally biased region" description="Basic and acidic residues" evidence="8">
    <location>
        <begin position="91"/>
        <end position="104"/>
    </location>
</feature>
<feature type="domain" description="OmpA-like" evidence="10">
    <location>
        <begin position="136"/>
        <end position="258"/>
    </location>
</feature>
<evidence type="ECO:0000256" key="4">
    <source>
        <dbReference type="ARBA" id="ARBA00022692"/>
    </source>
</evidence>
<protein>
    <submittedName>
        <fullName evidence="11">Flagellar motor protein MotB</fullName>
    </submittedName>
</protein>
<proteinExistence type="inferred from homology"/>
<evidence type="ECO:0000313" key="11">
    <source>
        <dbReference type="EMBL" id="MEN2768698.1"/>
    </source>
</evidence>
<dbReference type="InterPro" id="IPR050330">
    <property type="entry name" value="Bact_OuterMem_StrucFunc"/>
</dbReference>
<keyword evidence="3" id="KW-1003">Cell membrane</keyword>
<evidence type="ECO:0000256" key="9">
    <source>
        <dbReference type="SAM" id="Phobius"/>
    </source>
</evidence>
<keyword evidence="11" id="KW-0282">Flagellum</keyword>
<comment type="subcellular location">
    <subcellularLocation>
        <location evidence="1">Cell membrane</location>
        <topology evidence="1">Single-pass membrane protein</topology>
    </subcellularLocation>
</comment>
<dbReference type="NCBIfam" id="NF005831">
    <property type="entry name" value="PRK07734.1"/>
    <property type="match status" value="1"/>
</dbReference>
<dbReference type="SUPFAM" id="SSF103088">
    <property type="entry name" value="OmpA-like"/>
    <property type="match status" value="1"/>
</dbReference>
<dbReference type="PANTHER" id="PTHR30329:SF21">
    <property type="entry name" value="LIPOPROTEIN YIAD-RELATED"/>
    <property type="match status" value="1"/>
</dbReference>
<keyword evidence="5 9" id="KW-1133">Transmembrane helix</keyword>
<evidence type="ECO:0000256" key="7">
    <source>
        <dbReference type="PROSITE-ProRule" id="PRU00473"/>
    </source>
</evidence>
<accession>A0ABU9XK79</accession>
<dbReference type="InterPro" id="IPR006665">
    <property type="entry name" value="OmpA-like"/>
</dbReference>
<feature type="region of interest" description="Disordered" evidence="8">
    <location>
        <begin position="60"/>
        <end position="104"/>
    </location>
</feature>
<evidence type="ECO:0000256" key="5">
    <source>
        <dbReference type="ARBA" id="ARBA00022989"/>
    </source>
</evidence>
<keyword evidence="11" id="KW-0969">Cilium</keyword>
<keyword evidence="6 7" id="KW-0472">Membrane</keyword>
<keyword evidence="11" id="KW-0966">Cell projection</keyword>
<evidence type="ECO:0000256" key="2">
    <source>
        <dbReference type="ARBA" id="ARBA00008914"/>
    </source>
</evidence>
<evidence type="ECO:0000259" key="10">
    <source>
        <dbReference type="PROSITE" id="PS51123"/>
    </source>
</evidence>
<reference evidence="11 12" key="1">
    <citation type="submission" date="2024-05" db="EMBL/GenBank/DDBJ databases">
        <authorList>
            <person name="Haq I."/>
            <person name="Ullah Z."/>
            <person name="Ahmad R."/>
            <person name="Li M."/>
            <person name="Tong Y."/>
        </authorList>
    </citation>
    <scope>NUCLEOTIDE SEQUENCE [LARGE SCALE GENOMIC DNA]</scope>
    <source>
        <strain evidence="11 12">16A2E</strain>
    </source>
</reference>
<keyword evidence="12" id="KW-1185">Reference proteome</keyword>
<feature type="transmembrane region" description="Helical" evidence="9">
    <location>
        <begin position="20"/>
        <end position="37"/>
    </location>
</feature>
<dbReference type="InterPro" id="IPR036737">
    <property type="entry name" value="OmpA-like_sf"/>
</dbReference>
<dbReference type="PROSITE" id="PS51123">
    <property type="entry name" value="OMPA_2"/>
    <property type="match status" value="1"/>
</dbReference>
<dbReference type="Proteomes" id="UP001444625">
    <property type="component" value="Unassembled WGS sequence"/>
</dbReference>
<name>A0ABU9XK79_9BACI</name>
<sequence>MKKNKKKEEHHVDESWLLPYSDLLTLLVALFIVLFAMSEIDTKKYEELAAVFKNEFSSGDEGIMENEAPTPQNQTPEEQENEKLEEEIEKETEQEKEQQEEEGKTELLNLQELQKKINQYILTNNLSESLETQLSDEGLMISIKNDISFDSGSAEVNRAGKEIADEISELLYTDPPHQIVISGHTDDVPMNNEQFGSNWELSVMRAVNFMSLVLENEKLDPTKFSAKGFGEFKPVAPNNTAENRAKNRRVEVLILPNYSISGQIDETKSE</sequence>
<keyword evidence="4 9" id="KW-0812">Transmembrane</keyword>
<evidence type="ECO:0000256" key="1">
    <source>
        <dbReference type="ARBA" id="ARBA00004162"/>
    </source>
</evidence>
<feature type="compositionally biased region" description="Acidic residues" evidence="8">
    <location>
        <begin position="77"/>
        <end position="90"/>
    </location>
</feature>
<comment type="caution">
    <text evidence="11">The sequence shown here is derived from an EMBL/GenBank/DDBJ whole genome shotgun (WGS) entry which is preliminary data.</text>
</comment>